<dbReference type="AlphaFoldDB" id="A0A239FKT0"/>
<dbReference type="Proteomes" id="UP000198480">
    <property type="component" value="Unassembled WGS sequence"/>
</dbReference>
<gene>
    <name evidence="1" type="ORF">SAMN06295967_112139</name>
</gene>
<evidence type="ECO:0000313" key="1">
    <source>
        <dbReference type="EMBL" id="SNS56822.1"/>
    </source>
</evidence>
<organism evidence="1 2">
    <name type="scientific">Belliella buryatensis</name>
    <dbReference type="NCBI Taxonomy" id="1500549"/>
    <lineage>
        <taxon>Bacteria</taxon>
        <taxon>Pseudomonadati</taxon>
        <taxon>Bacteroidota</taxon>
        <taxon>Cytophagia</taxon>
        <taxon>Cytophagales</taxon>
        <taxon>Cyclobacteriaceae</taxon>
        <taxon>Belliella</taxon>
    </lineage>
</organism>
<dbReference type="Gene3D" id="2.40.160.20">
    <property type="match status" value="1"/>
</dbReference>
<protein>
    <submittedName>
        <fullName evidence="1">Lipid A 3-O-deacylase (PagL)</fullName>
    </submittedName>
</protein>
<name>A0A239FKT0_9BACT</name>
<dbReference type="Pfam" id="PF09411">
    <property type="entry name" value="PagL"/>
    <property type="match status" value="1"/>
</dbReference>
<evidence type="ECO:0000313" key="2">
    <source>
        <dbReference type="Proteomes" id="UP000198480"/>
    </source>
</evidence>
<reference evidence="2" key="1">
    <citation type="submission" date="2017-06" db="EMBL/GenBank/DDBJ databases">
        <authorList>
            <person name="Varghese N."/>
            <person name="Submissions S."/>
        </authorList>
    </citation>
    <scope>NUCLEOTIDE SEQUENCE [LARGE SCALE GENOMIC DNA]</scope>
    <source>
        <strain evidence="2">5C</strain>
    </source>
</reference>
<sequence>MIVILVLWFLSGRLFSQSYLQFQASQGYTVAHNSDVREVQGYPFLFKLDYASRLKGKEYHDHLKHPLAGMSLTYINHDNRDTGRSYSISGFLQPTLGRWGSNELSTRISLGLAYVTNPFDPVNNQLQKAIGSNVNYLGEAQLIYTFDLSDKFDLNFQTGITHISNAARKLPNSGLNILFLGLGLSYQLSEESAEIYKKFNHKNLPYELGRFTHTFMLRSGVKSIRALDFAVFPAYGANYTTALRYSTIGSWTAGLDLDYNRGYVRENMAVNESSGEERDFVRWRTGIAFGHEFHMNKLSFLTQFATYLKRPRADHNLFYQRYGLKYHLTKNWLAAATLRAHGGRADYMEWTLGYSF</sequence>
<proteinExistence type="predicted"/>
<dbReference type="InterPro" id="IPR018550">
    <property type="entry name" value="Lipid-A_deacylase-rel"/>
</dbReference>
<keyword evidence="2" id="KW-1185">Reference proteome</keyword>
<accession>A0A239FKT0</accession>
<dbReference type="EMBL" id="FZOK01000012">
    <property type="protein sequence ID" value="SNS56822.1"/>
    <property type="molecule type" value="Genomic_DNA"/>
</dbReference>